<dbReference type="PANTHER" id="PTHR43713">
    <property type="entry name" value="GLUTAMATE-1-SEMIALDEHYDE 2,1-AMINOMUTASE"/>
    <property type="match status" value="1"/>
</dbReference>
<dbReference type="GO" id="GO:0030170">
    <property type="term" value="F:pyridoxal phosphate binding"/>
    <property type="evidence" value="ECO:0007669"/>
    <property type="project" value="InterPro"/>
</dbReference>
<dbReference type="AlphaFoldDB" id="A0A2A4GC72"/>
<evidence type="ECO:0000256" key="3">
    <source>
        <dbReference type="RuleBase" id="RU003560"/>
    </source>
</evidence>
<accession>A0A2A4GC72</accession>
<keyword evidence="4" id="KW-0032">Aminotransferase</keyword>
<dbReference type="Proteomes" id="UP000219559">
    <property type="component" value="Unassembled WGS sequence"/>
</dbReference>
<keyword evidence="5" id="KW-1185">Reference proteome</keyword>
<dbReference type="PROSITE" id="PS00600">
    <property type="entry name" value="AA_TRANSFER_CLASS_3"/>
    <property type="match status" value="1"/>
</dbReference>
<dbReference type="InterPro" id="IPR015424">
    <property type="entry name" value="PyrdxlP-dep_Trfase"/>
</dbReference>
<gene>
    <name evidence="4" type="ORF">B7P33_01535</name>
</gene>
<proteinExistence type="inferred from homology"/>
<dbReference type="Gene3D" id="3.40.640.10">
    <property type="entry name" value="Type I PLP-dependent aspartate aminotransferase-like (Major domain)"/>
    <property type="match status" value="1"/>
</dbReference>
<dbReference type="InterPro" id="IPR015422">
    <property type="entry name" value="PyrdxlP-dep_Trfase_small"/>
</dbReference>
<dbReference type="InterPro" id="IPR049704">
    <property type="entry name" value="Aminotrans_3_PPA_site"/>
</dbReference>
<comment type="cofactor">
    <cofactor evidence="1">
        <name>pyridoxal 5'-phosphate</name>
        <dbReference type="ChEBI" id="CHEBI:597326"/>
    </cofactor>
</comment>
<dbReference type="Gene3D" id="3.90.1150.10">
    <property type="entry name" value="Aspartate Aminotransferase, domain 1"/>
    <property type="match status" value="1"/>
</dbReference>
<protein>
    <submittedName>
        <fullName evidence="4">Aspartate aminotransferase family protein</fullName>
    </submittedName>
</protein>
<comment type="similarity">
    <text evidence="3">Belongs to the class-III pyridoxal-phosphate-dependent aminotransferase family.</text>
</comment>
<dbReference type="GO" id="GO:0008483">
    <property type="term" value="F:transaminase activity"/>
    <property type="evidence" value="ECO:0007669"/>
    <property type="project" value="UniProtKB-KW"/>
</dbReference>
<dbReference type="PANTHER" id="PTHR43713:SF3">
    <property type="entry name" value="GLUTAMATE-1-SEMIALDEHYDE 2,1-AMINOMUTASE 1, CHLOROPLASTIC-RELATED"/>
    <property type="match status" value="1"/>
</dbReference>
<dbReference type="OrthoDB" id="9807885at2"/>
<organism evidence="4 5">
    <name type="scientific">Sediminicola luteus</name>
    <dbReference type="NCBI Taxonomy" id="319238"/>
    <lineage>
        <taxon>Bacteria</taxon>
        <taxon>Pseudomonadati</taxon>
        <taxon>Bacteroidota</taxon>
        <taxon>Flavobacteriia</taxon>
        <taxon>Flavobacteriales</taxon>
        <taxon>Flavobacteriaceae</taxon>
        <taxon>Sediminicola</taxon>
    </lineage>
</organism>
<comment type="caution">
    <text evidence="4">The sequence shown here is derived from an EMBL/GenBank/DDBJ whole genome shotgun (WGS) entry which is preliminary data.</text>
</comment>
<sequence>MKSPFSISHYHDTQPIYQKLKKLVDQEVVGLPKALLEKSLGYFDEKCPKSKAMIDRAKEYIPGGVQHNLAFNYPYPIVFTKAEGAYLYDLDGNPYLDFLQAGGPTVLGSNPEEVRKEAVALLESCGPSTGLFHEYELKLAQLICENMPSVEKFRMLNSGSESVIAAVRVARLATKKKKIIKVGGAYHGWMDQMVYGTRIPRTGRFEAHGIPKAYTKHTQEVYPNDIKALERKLRFNKLRGGTAAVIVEPLGPESGTRPVPINYNKQVRALCDKYGALLIFDEVVTAFRVGMQGAQGYFDVMPDLTVFGKVVAGGYPSAGGLGGKNEYMRYLAAGLDGDKKIKKAKVGGTMAANPLSCVAGYHTLKQILDTDACAQAGKAGDRLAKGLQEIMQKYQLPYVVYNQGSIVHLETSGVLFVDVNFAKPWTLPNALKQIKIRKDVMEQMGAAFMAAGIVTLAGSRLYTSAAQTDAVIDEALAKFDGVFAQIKG</sequence>
<keyword evidence="4" id="KW-0808">Transferase</keyword>
<dbReference type="Pfam" id="PF00202">
    <property type="entry name" value="Aminotran_3"/>
    <property type="match status" value="1"/>
</dbReference>
<dbReference type="InterPro" id="IPR015421">
    <property type="entry name" value="PyrdxlP-dep_Trfase_major"/>
</dbReference>
<dbReference type="InterPro" id="IPR005814">
    <property type="entry name" value="Aminotrans_3"/>
</dbReference>
<evidence type="ECO:0000256" key="1">
    <source>
        <dbReference type="ARBA" id="ARBA00001933"/>
    </source>
</evidence>
<evidence type="ECO:0000313" key="5">
    <source>
        <dbReference type="Proteomes" id="UP000219559"/>
    </source>
</evidence>
<dbReference type="RefSeq" id="WP_097441535.1">
    <property type="nucleotide sequence ID" value="NZ_NBWU01000001.1"/>
</dbReference>
<name>A0A2A4GC72_9FLAO</name>
<keyword evidence="2 3" id="KW-0663">Pyridoxal phosphate</keyword>
<dbReference type="SUPFAM" id="SSF53383">
    <property type="entry name" value="PLP-dependent transferases"/>
    <property type="match status" value="1"/>
</dbReference>
<evidence type="ECO:0000313" key="4">
    <source>
        <dbReference type="EMBL" id="PCE66011.1"/>
    </source>
</evidence>
<evidence type="ECO:0000256" key="2">
    <source>
        <dbReference type="ARBA" id="ARBA00022898"/>
    </source>
</evidence>
<dbReference type="EMBL" id="NBWU01000001">
    <property type="protein sequence ID" value="PCE66011.1"/>
    <property type="molecule type" value="Genomic_DNA"/>
</dbReference>
<reference evidence="4 5" key="1">
    <citation type="submission" date="2017-04" db="EMBL/GenBank/DDBJ databases">
        <title>A new member of the family Flavobacteriaceae isolated from ascidians.</title>
        <authorList>
            <person name="Chen L."/>
        </authorList>
    </citation>
    <scope>NUCLEOTIDE SEQUENCE [LARGE SCALE GENOMIC DNA]</scope>
    <source>
        <strain evidence="4 5">HQA918</strain>
    </source>
</reference>